<feature type="transmembrane region" description="Helical" evidence="11">
    <location>
        <begin position="211"/>
        <end position="229"/>
    </location>
</feature>
<evidence type="ECO:0000256" key="2">
    <source>
        <dbReference type="ARBA" id="ARBA00022475"/>
    </source>
</evidence>
<evidence type="ECO:0000256" key="7">
    <source>
        <dbReference type="ARBA" id="ARBA00022985"/>
    </source>
</evidence>
<evidence type="ECO:0000313" key="13">
    <source>
        <dbReference type="EMBL" id="UOO89009.1"/>
    </source>
</evidence>
<feature type="transmembrane region" description="Helical" evidence="11">
    <location>
        <begin position="60"/>
        <end position="81"/>
    </location>
</feature>
<feature type="transmembrane region" description="Helical" evidence="11">
    <location>
        <begin position="88"/>
        <end position="109"/>
    </location>
</feature>
<keyword evidence="6 11" id="KW-0812">Transmembrane</keyword>
<comment type="subcellular location">
    <subcellularLocation>
        <location evidence="1">Cell membrane</location>
        <topology evidence="1">Multi-pass membrane protein</topology>
    </subcellularLocation>
</comment>
<evidence type="ECO:0000256" key="1">
    <source>
        <dbReference type="ARBA" id="ARBA00004651"/>
    </source>
</evidence>
<gene>
    <name evidence="13" type="ORF">LVJ82_16425</name>
</gene>
<evidence type="ECO:0000256" key="4">
    <source>
        <dbReference type="ARBA" id="ARBA00022519"/>
    </source>
</evidence>
<feature type="transmembrane region" description="Helical" evidence="11">
    <location>
        <begin position="262"/>
        <end position="279"/>
    </location>
</feature>
<dbReference type="PANTHER" id="PTHR30561">
    <property type="entry name" value="SMR FAMILY PROTON-DEPENDENT DRUG EFFLUX TRANSPORTER SUGE"/>
    <property type="match status" value="1"/>
</dbReference>
<keyword evidence="9" id="KW-0443">Lipid metabolism</keyword>
<keyword evidence="2" id="KW-1003">Cell membrane</keyword>
<feature type="domain" description="EamA" evidence="12">
    <location>
        <begin position="5"/>
        <end position="131"/>
    </location>
</feature>
<feature type="transmembrane region" description="Helical" evidence="11">
    <location>
        <begin position="115"/>
        <end position="132"/>
    </location>
</feature>
<evidence type="ECO:0000256" key="6">
    <source>
        <dbReference type="ARBA" id="ARBA00022692"/>
    </source>
</evidence>
<evidence type="ECO:0000256" key="9">
    <source>
        <dbReference type="ARBA" id="ARBA00023098"/>
    </source>
</evidence>
<keyword evidence="8 11" id="KW-1133">Transmembrane helix</keyword>
<organism evidence="13 14">
    <name type="scientific">Vitreoscilla massiliensis</name>
    <dbReference type="NCBI Taxonomy" id="1689272"/>
    <lineage>
        <taxon>Bacteria</taxon>
        <taxon>Pseudomonadati</taxon>
        <taxon>Pseudomonadota</taxon>
        <taxon>Betaproteobacteria</taxon>
        <taxon>Neisseriales</taxon>
        <taxon>Neisseriaceae</taxon>
        <taxon>Vitreoscilla</taxon>
    </lineage>
</organism>
<protein>
    <submittedName>
        <fullName evidence="13">SMR family transporter</fullName>
    </submittedName>
</protein>
<dbReference type="SUPFAM" id="SSF103481">
    <property type="entry name" value="Multidrug resistance efflux transporter EmrE"/>
    <property type="match status" value="2"/>
</dbReference>
<keyword evidence="5" id="KW-0441">Lipid A biosynthesis</keyword>
<evidence type="ECO:0000256" key="10">
    <source>
        <dbReference type="ARBA" id="ARBA00023136"/>
    </source>
</evidence>
<name>A0ABY4E0H8_9NEIS</name>
<dbReference type="EMBL" id="CP091511">
    <property type="protein sequence ID" value="UOO89009.1"/>
    <property type="molecule type" value="Genomic_DNA"/>
</dbReference>
<proteinExistence type="predicted"/>
<dbReference type="PANTHER" id="PTHR30561:SF9">
    <property type="entry name" value="4-AMINO-4-DEOXY-L-ARABINOSE-PHOSPHOUNDECAPRENOL FLIPPASE SUBUNIT ARNF-RELATED"/>
    <property type="match status" value="1"/>
</dbReference>
<feature type="transmembrane region" description="Helical" evidence="11">
    <location>
        <begin position="169"/>
        <end position="190"/>
    </location>
</feature>
<dbReference type="Proteomes" id="UP000832011">
    <property type="component" value="Chromosome"/>
</dbReference>
<feature type="transmembrane region" description="Helical" evidence="11">
    <location>
        <begin position="6"/>
        <end position="23"/>
    </location>
</feature>
<evidence type="ECO:0000259" key="12">
    <source>
        <dbReference type="Pfam" id="PF00892"/>
    </source>
</evidence>
<feature type="transmembrane region" description="Helical" evidence="11">
    <location>
        <begin position="35"/>
        <end position="54"/>
    </location>
</feature>
<evidence type="ECO:0000256" key="5">
    <source>
        <dbReference type="ARBA" id="ARBA00022556"/>
    </source>
</evidence>
<keyword evidence="7" id="KW-0448">Lipopolysaccharide biosynthesis</keyword>
<dbReference type="InterPro" id="IPR037185">
    <property type="entry name" value="EmrE-like"/>
</dbReference>
<accession>A0ABY4E0H8</accession>
<dbReference type="InterPro" id="IPR000390">
    <property type="entry name" value="Small_drug/metabolite_transptr"/>
</dbReference>
<keyword evidence="14" id="KW-1185">Reference proteome</keyword>
<evidence type="ECO:0000256" key="11">
    <source>
        <dbReference type="SAM" id="Phobius"/>
    </source>
</evidence>
<keyword evidence="10 11" id="KW-0472">Membrane</keyword>
<reference evidence="13 14" key="1">
    <citation type="journal article" date="2022" name="Res Sq">
        <title>Evolution of multicellular longitudinally dividing oral cavity symbionts (Neisseriaceae).</title>
        <authorList>
            <person name="Nyongesa S."/>
            <person name="Weber P."/>
            <person name="Bernet E."/>
            <person name="Pullido F."/>
            <person name="Nieckarz M."/>
            <person name="Delaby M."/>
            <person name="Nieves C."/>
            <person name="Viehboeck T."/>
            <person name="Krause N."/>
            <person name="Rivera-Millot A."/>
            <person name="Nakamura A."/>
            <person name="Vischer N."/>
            <person name="VanNieuwenhze M."/>
            <person name="Brun Y."/>
            <person name="Cava F."/>
            <person name="Bulgheresi S."/>
            <person name="Veyrier F."/>
        </authorList>
    </citation>
    <scope>NUCLEOTIDE SEQUENCE [LARGE SCALE GENOMIC DNA]</scope>
    <source>
        <strain evidence="13 14">SN4</strain>
    </source>
</reference>
<dbReference type="Pfam" id="PF00892">
    <property type="entry name" value="EamA"/>
    <property type="match status" value="2"/>
</dbReference>
<evidence type="ECO:0000256" key="3">
    <source>
        <dbReference type="ARBA" id="ARBA00022516"/>
    </source>
</evidence>
<dbReference type="Gene3D" id="1.10.3730.20">
    <property type="match status" value="2"/>
</dbReference>
<keyword evidence="3" id="KW-0444">Lipid biosynthesis</keyword>
<keyword evidence="4" id="KW-0997">Cell inner membrane</keyword>
<evidence type="ECO:0000256" key="8">
    <source>
        <dbReference type="ARBA" id="ARBA00022989"/>
    </source>
</evidence>
<sequence length="280" mass="30331">MQHSIVFIILIAAAMHASWNILIKRCGERIPLASQWVAIYCGIIAACVLPFMTMPASASWPYLLASAVLQAAYFFLLALAYRHGDFSVAYPLMRGVAPMLVLLVAYVGLGEAIDAHKIIGIVLICSGVLALLPHGHALGKSQAYALANAAVIASYTLIDGVGVRLSHSPVAYVMLTFVITALIIAAYCLWHERGHMFVHMGWREHRLLASGGALSLASYALALWSMLFLPIAVVSALRETSIAFGIVLAVWLLHEHLSVKKAISVAFIVLGVLSIRLTWF</sequence>
<dbReference type="RefSeq" id="WP_058357316.1">
    <property type="nucleotide sequence ID" value="NZ_CABKVG010000010.1"/>
</dbReference>
<feature type="transmembrane region" description="Helical" evidence="11">
    <location>
        <begin position="235"/>
        <end position="253"/>
    </location>
</feature>
<feature type="domain" description="EamA" evidence="12">
    <location>
        <begin position="144"/>
        <end position="275"/>
    </location>
</feature>
<dbReference type="InterPro" id="IPR000620">
    <property type="entry name" value="EamA_dom"/>
</dbReference>
<evidence type="ECO:0000313" key="14">
    <source>
        <dbReference type="Proteomes" id="UP000832011"/>
    </source>
</evidence>
<feature type="transmembrane region" description="Helical" evidence="11">
    <location>
        <begin position="144"/>
        <end position="163"/>
    </location>
</feature>